<keyword evidence="1" id="KW-0472">Membrane</keyword>
<protein>
    <submittedName>
        <fullName evidence="2">Uncharacterized protein</fullName>
    </submittedName>
</protein>
<proteinExistence type="predicted"/>
<comment type="caution">
    <text evidence="2">The sequence shown here is derived from an EMBL/GenBank/DDBJ whole genome shotgun (WGS) entry which is preliminary data.</text>
</comment>
<dbReference type="AlphaFoldDB" id="A0A7V7G269"/>
<keyword evidence="3" id="KW-1185">Reference proteome</keyword>
<keyword evidence="1" id="KW-1133">Transmembrane helix</keyword>
<sequence>MRPGKASQVGALRWLDSSSSLHWGLTPLICDVIHESWRIEPDSKESCMRNIIYIIGLIVVVLFILSMLGLR</sequence>
<evidence type="ECO:0000256" key="1">
    <source>
        <dbReference type="SAM" id="Phobius"/>
    </source>
</evidence>
<dbReference type="Proteomes" id="UP000486760">
    <property type="component" value="Unassembled WGS sequence"/>
</dbReference>
<evidence type="ECO:0000313" key="2">
    <source>
        <dbReference type="EMBL" id="KAA0013712.1"/>
    </source>
</evidence>
<feature type="transmembrane region" description="Helical" evidence="1">
    <location>
        <begin position="51"/>
        <end position="70"/>
    </location>
</feature>
<evidence type="ECO:0000313" key="3">
    <source>
        <dbReference type="Proteomes" id="UP000486760"/>
    </source>
</evidence>
<reference evidence="2 3" key="1">
    <citation type="submission" date="2019-08" db="EMBL/GenBank/DDBJ databases">
        <title>Bioinformatics analysis of the strain L3 and L5.</title>
        <authorList>
            <person name="Li X."/>
        </authorList>
    </citation>
    <scope>NUCLEOTIDE SEQUENCE [LARGE SCALE GENOMIC DNA]</scope>
    <source>
        <strain evidence="2 3">L5</strain>
    </source>
</reference>
<gene>
    <name evidence="2" type="ORF">F0A17_04975</name>
</gene>
<organism evidence="2 3">
    <name type="scientific">Billgrantia pellis</name>
    <dbReference type="NCBI Taxonomy" id="2606936"/>
    <lineage>
        <taxon>Bacteria</taxon>
        <taxon>Pseudomonadati</taxon>
        <taxon>Pseudomonadota</taxon>
        <taxon>Gammaproteobacteria</taxon>
        <taxon>Oceanospirillales</taxon>
        <taxon>Halomonadaceae</taxon>
        <taxon>Billgrantia</taxon>
    </lineage>
</organism>
<accession>A0A7V7G269</accession>
<name>A0A7V7G269_9GAMM</name>
<dbReference type="EMBL" id="VTPY01000002">
    <property type="protein sequence ID" value="KAA0013712.1"/>
    <property type="molecule type" value="Genomic_DNA"/>
</dbReference>
<keyword evidence="1" id="KW-0812">Transmembrane</keyword>